<keyword evidence="5" id="KW-1185">Reference proteome</keyword>
<feature type="region of interest" description="Disordered" evidence="2">
    <location>
        <begin position="1"/>
        <end position="34"/>
    </location>
</feature>
<dbReference type="Gene3D" id="3.40.50.1820">
    <property type="entry name" value="alpha/beta hydrolase"/>
    <property type="match status" value="1"/>
</dbReference>
<dbReference type="InterPro" id="IPR001375">
    <property type="entry name" value="Peptidase_S9_cat"/>
</dbReference>
<comment type="caution">
    <text evidence="4">The sequence shown here is derived from an EMBL/GenBank/DDBJ whole genome shotgun (WGS) entry which is preliminary data.</text>
</comment>
<feature type="compositionally biased region" description="Polar residues" evidence="2">
    <location>
        <begin position="1"/>
        <end position="13"/>
    </location>
</feature>
<keyword evidence="1" id="KW-0378">Hydrolase</keyword>
<organism evidence="4 5">
    <name type="scientific">Pseudoxanthomonas japonensis</name>
    <dbReference type="NCBI Taxonomy" id="69284"/>
    <lineage>
        <taxon>Bacteria</taxon>
        <taxon>Pseudomonadati</taxon>
        <taxon>Pseudomonadota</taxon>
        <taxon>Gammaproteobacteria</taxon>
        <taxon>Lysobacterales</taxon>
        <taxon>Lysobacteraceae</taxon>
        <taxon>Pseudoxanthomonas</taxon>
    </lineage>
</organism>
<accession>A0ABQ6ZI60</accession>
<evidence type="ECO:0000256" key="1">
    <source>
        <dbReference type="ARBA" id="ARBA00022801"/>
    </source>
</evidence>
<dbReference type="SUPFAM" id="SSF53474">
    <property type="entry name" value="alpha/beta-Hydrolases"/>
    <property type="match status" value="1"/>
</dbReference>
<dbReference type="Proteomes" id="UP000781710">
    <property type="component" value="Unassembled WGS sequence"/>
</dbReference>
<evidence type="ECO:0000256" key="2">
    <source>
        <dbReference type="SAM" id="MobiDB-lite"/>
    </source>
</evidence>
<gene>
    <name evidence="4" type="ORF">CSC78_07955</name>
</gene>
<dbReference type="InterPro" id="IPR011042">
    <property type="entry name" value="6-blade_b-propeller_TolB-like"/>
</dbReference>
<reference evidence="4 5" key="1">
    <citation type="submission" date="2017-10" db="EMBL/GenBank/DDBJ databases">
        <title>Whole genome sequencing of members of genus Pseudoxanthomonas.</title>
        <authorList>
            <person name="Kumar S."/>
            <person name="Bansal K."/>
            <person name="Kaur A."/>
            <person name="Patil P."/>
            <person name="Sharma S."/>
            <person name="Patil P.B."/>
        </authorList>
    </citation>
    <scope>NUCLEOTIDE SEQUENCE [LARGE SCALE GENOMIC DNA]</scope>
    <source>
        <strain evidence="4 5">DSM 17109</strain>
    </source>
</reference>
<dbReference type="InterPro" id="IPR029058">
    <property type="entry name" value="AB_hydrolase_fold"/>
</dbReference>
<name>A0ABQ6ZI60_9GAMM</name>
<dbReference type="SUPFAM" id="SSF82171">
    <property type="entry name" value="DPP6 N-terminal domain-like"/>
    <property type="match status" value="1"/>
</dbReference>
<dbReference type="PANTHER" id="PTHR42776">
    <property type="entry name" value="SERINE PEPTIDASE S9 FAMILY MEMBER"/>
    <property type="match status" value="1"/>
</dbReference>
<dbReference type="PANTHER" id="PTHR42776:SF27">
    <property type="entry name" value="DIPEPTIDYL PEPTIDASE FAMILY MEMBER 6"/>
    <property type="match status" value="1"/>
</dbReference>
<dbReference type="Gene3D" id="2.120.10.30">
    <property type="entry name" value="TolB, C-terminal domain"/>
    <property type="match status" value="1"/>
</dbReference>
<evidence type="ECO:0000313" key="4">
    <source>
        <dbReference type="EMBL" id="KAF1725655.1"/>
    </source>
</evidence>
<proteinExistence type="predicted"/>
<sequence>MTLHRCSTGSSPAWSRHGHREGDGAKPSSVRTGSQWMPPHLREWKMKVMVRLLLLLALLPLQGFAREVPIQDFFKDPEFTSISVSPDGKHMAVTVPQDDRTVLAVLRVSDQGVVGKWDYGENRHFRQVLWANNNRLLFFVTFKTGRFDFETSKGDLYASNIDGTGRLDIPNGNYYNIVDLTPEDPDTILVERSVETSFLFKLNVNNGRTTTVATAPVEQGSFLVDHERKVRFVSGAMNDGRNVTYRRDGDKWTLVHESERNGATYFPLGFDAENKRVYMAKGEQGKPETIVLLDPDTRSETVLSSNGIVSPSAYLWSSDEKTLLGVWYEDGVPYWDWVAPDHPETKVYAGLVKAFPGKAVRFLRPSQDGRYFAMRVYADTMPSEAYLFDRDAGQAKFLAASMDWIKPEEMSPMKPIVVKARDGLSLHGYITIPKNSEGKKLPLIINPHGGPHGPRDDWGFNPEVQLFANRGYAVLQINYRGSGGYGNAFEGMGYRKWGTTMQDDLTDSVRWAVAQGIADPNRVCIYGASYGGYAALMSVVREPDLYRCTVGYVGVYDLDAQRSADFMEHESGRNYLKDVYPPTAAERMAQSPAYGVERIKAPILLVHGEKDVRVPIKNMHFLISQLAKVGKKPEDVIVEKKEAHGFRDLQNNVNLYTKMLAFFDKYIGPNAKTASAP</sequence>
<dbReference type="EMBL" id="PDWW01000008">
    <property type="protein sequence ID" value="KAF1725655.1"/>
    <property type="molecule type" value="Genomic_DNA"/>
</dbReference>
<protein>
    <recommendedName>
        <fullName evidence="3">Peptidase S9 prolyl oligopeptidase catalytic domain-containing protein</fullName>
    </recommendedName>
</protein>
<evidence type="ECO:0000313" key="5">
    <source>
        <dbReference type="Proteomes" id="UP000781710"/>
    </source>
</evidence>
<dbReference type="Pfam" id="PF00326">
    <property type="entry name" value="Peptidase_S9"/>
    <property type="match status" value="1"/>
</dbReference>
<feature type="domain" description="Peptidase S9 prolyl oligopeptidase catalytic" evidence="3">
    <location>
        <begin position="458"/>
        <end position="668"/>
    </location>
</feature>
<evidence type="ECO:0000259" key="3">
    <source>
        <dbReference type="Pfam" id="PF00326"/>
    </source>
</evidence>